<organism evidence="1 2">
    <name type="scientific">Symbiodinium pilosum</name>
    <name type="common">Dinoflagellate</name>
    <dbReference type="NCBI Taxonomy" id="2952"/>
    <lineage>
        <taxon>Eukaryota</taxon>
        <taxon>Sar</taxon>
        <taxon>Alveolata</taxon>
        <taxon>Dinophyceae</taxon>
        <taxon>Suessiales</taxon>
        <taxon>Symbiodiniaceae</taxon>
        <taxon>Symbiodinium</taxon>
    </lineage>
</organism>
<protein>
    <recommendedName>
        <fullName evidence="3">VWFA domain-containing protein</fullName>
    </recommendedName>
</protein>
<dbReference type="AlphaFoldDB" id="A0A812WS45"/>
<accession>A0A812WS45</accession>
<dbReference type="InterPro" id="IPR036465">
    <property type="entry name" value="vWFA_dom_sf"/>
</dbReference>
<dbReference type="Proteomes" id="UP000649617">
    <property type="component" value="Unassembled WGS sequence"/>
</dbReference>
<keyword evidence="2" id="KW-1185">Reference proteome</keyword>
<proteinExistence type="predicted"/>
<dbReference type="OrthoDB" id="414447at2759"/>
<dbReference type="EMBL" id="CAJNIZ010044574">
    <property type="protein sequence ID" value="CAE7694004.1"/>
    <property type="molecule type" value="Genomic_DNA"/>
</dbReference>
<gene>
    <name evidence="1" type="ORF">SPIL2461_LOCUS19454</name>
</gene>
<evidence type="ECO:0000313" key="1">
    <source>
        <dbReference type="EMBL" id="CAE7694004.1"/>
    </source>
</evidence>
<evidence type="ECO:0008006" key="3">
    <source>
        <dbReference type="Google" id="ProtNLM"/>
    </source>
</evidence>
<reference evidence="1" key="1">
    <citation type="submission" date="2021-02" db="EMBL/GenBank/DDBJ databases">
        <authorList>
            <person name="Dougan E. K."/>
            <person name="Rhodes N."/>
            <person name="Thang M."/>
            <person name="Chan C."/>
        </authorList>
    </citation>
    <scope>NUCLEOTIDE SEQUENCE</scope>
</reference>
<evidence type="ECO:0000313" key="2">
    <source>
        <dbReference type="Proteomes" id="UP000649617"/>
    </source>
</evidence>
<dbReference type="SUPFAM" id="SSF53300">
    <property type="entry name" value="vWA-like"/>
    <property type="match status" value="1"/>
</dbReference>
<comment type="caution">
    <text evidence="1">The sequence shown here is derived from an EMBL/GenBank/DDBJ whole genome shotgun (WGS) entry which is preliminary data.</text>
</comment>
<sequence length="235" mass="26396">GAFSLSAKYRWDKTCLEAGHRELMQLAHYLQGTPTRVVKFGGLMVDETDHDGSLRVETRMLRELILETSSFQSQAELQSILSAWDGSSRGTYMWKMIETDIMQTYDPGATIRVHLITDGEDTHSPGMFRGIQGMDALKTSLREKGYRIEWNIILLLFGSHEFHGLSVERYAELCQSSGGVFRIISDGYQNHGGDADFQAFLAAFDNDKAQYLHKQHLVAARTSSGAEIQLPQLTT</sequence>
<name>A0A812WS45_SYMPI</name>
<feature type="non-terminal residue" evidence="1">
    <location>
        <position position="1"/>
    </location>
</feature>